<keyword evidence="6" id="KW-0745">Spermidine biosynthesis</keyword>
<dbReference type="GO" id="GO:0009089">
    <property type="term" value="P:lysine biosynthetic process via diaminopimelate"/>
    <property type="evidence" value="ECO:0007669"/>
    <property type="project" value="TreeGrafter"/>
</dbReference>
<evidence type="ECO:0000256" key="1">
    <source>
        <dbReference type="ARBA" id="ARBA00001933"/>
    </source>
</evidence>
<dbReference type="AlphaFoldDB" id="A0AAI9AH23"/>
<comment type="catalytic activity">
    <reaction evidence="9">
        <text>carboxyspermidine + H(+) = spermidine + CO2</text>
        <dbReference type="Rhea" id="RHEA:34095"/>
        <dbReference type="ChEBI" id="CHEBI:15378"/>
        <dbReference type="ChEBI" id="CHEBI:16526"/>
        <dbReference type="ChEBI" id="CHEBI:57834"/>
        <dbReference type="ChEBI" id="CHEBI:65072"/>
        <dbReference type="EC" id="4.1.1.96"/>
    </reaction>
</comment>
<dbReference type="PANTHER" id="PTHR43727:SF1">
    <property type="entry name" value="CARBOXYNORSPERMIDINE_CARBOXYSPERMIDINE DECARBOXYLASE"/>
    <property type="match status" value="1"/>
</dbReference>
<evidence type="ECO:0000256" key="2">
    <source>
        <dbReference type="ARBA" id="ARBA00012259"/>
    </source>
</evidence>
<sequence>MDIKTPAYVIEEDKLENNLKILKNVQDKAGCKILVALKGYATWSTFDLLEKYLAGATASGLWEAKLAQMKPWEVHTYSPAYKDDEIDEIADISHTVIFNSFNQLERFENRVKQKALIGLRVNPGVSSAPVPLYDPCAPYSRLGITKENFKANKLKNVSGLHFHTLCEQLDDALERTLEEFEKLYGEYLKDMEWVNFGGGHHITRKGYNVENLIKMIKEFKNRYPNIKDVYLEPGEAVGLNAGYLIAEVLDIVDNGMKIAILDTSAEAHMPDVLAMPYRPEVRNAGKPGEKKYTYRFGGVTCLAGDVIGDYSFDEELKVGDKVIFEDMAIYTMVKNTAFNGVRLPSIVVKRKNGDFWKVREFHFEDFKNRLS</sequence>
<evidence type="ECO:0000313" key="13">
    <source>
        <dbReference type="EMBL" id="EDM23370.1"/>
    </source>
</evidence>
<evidence type="ECO:0000256" key="8">
    <source>
        <dbReference type="ARBA" id="ARBA00025802"/>
    </source>
</evidence>
<dbReference type="SUPFAM" id="SSF50621">
    <property type="entry name" value="Alanine racemase C-terminal domain-like"/>
    <property type="match status" value="1"/>
</dbReference>
<evidence type="ECO:0000259" key="12">
    <source>
        <dbReference type="Pfam" id="PF00278"/>
    </source>
</evidence>
<dbReference type="CDD" id="cd06829">
    <property type="entry name" value="PLPDE_III_CANSDC"/>
    <property type="match status" value="1"/>
</dbReference>
<dbReference type="GO" id="GO:0008295">
    <property type="term" value="P:spermidine biosynthetic process"/>
    <property type="evidence" value="ECO:0007669"/>
    <property type="project" value="UniProtKB-KW"/>
</dbReference>
<evidence type="ECO:0000256" key="9">
    <source>
        <dbReference type="ARBA" id="ARBA00047351"/>
    </source>
</evidence>
<dbReference type="PIRSF" id="PIRSF038941">
    <property type="entry name" value="NspC"/>
    <property type="match status" value="1"/>
</dbReference>
<dbReference type="Proteomes" id="UP000003288">
    <property type="component" value="Unassembled WGS sequence"/>
</dbReference>
<dbReference type="InterPro" id="IPR009006">
    <property type="entry name" value="Ala_racemase/Decarboxylase_C"/>
</dbReference>
<dbReference type="GO" id="GO:0045312">
    <property type="term" value="P:nor-spermidine biosynthetic process"/>
    <property type="evidence" value="ECO:0007669"/>
    <property type="project" value="InterPro"/>
</dbReference>
<keyword evidence="5" id="KW-0663">Pyridoxal phosphate</keyword>
<evidence type="ECO:0000256" key="11">
    <source>
        <dbReference type="PIRSR" id="PIRSR038941-1"/>
    </source>
</evidence>
<feature type="domain" description="Orn/DAP/Arg decarboxylase 2 C-terminal" evidence="12">
    <location>
        <begin position="127"/>
        <end position="327"/>
    </location>
</feature>
<dbReference type="Gene3D" id="2.40.37.10">
    <property type="entry name" value="Lyase, Ornithine Decarboxylase, Chain A, domain 1"/>
    <property type="match status" value="1"/>
</dbReference>
<dbReference type="InterPro" id="IPR029066">
    <property type="entry name" value="PLP-binding_barrel"/>
</dbReference>
<dbReference type="InterPro" id="IPR005730">
    <property type="entry name" value="Nsp_de-COase"/>
</dbReference>
<organism evidence="13 14">
    <name type="scientific">Caminibacter mediatlanticus TB-2</name>
    <dbReference type="NCBI Taxonomy" id="391592"/>
    <lineage>
        <taxon>Bacteria</taxon>
        <taxon>Pseudomonadati</taxon>
        <taxon>Campylobacterota</taxon>
        <taxon>Epsilonproteobacteria</taxon>
        <taxon>Nautiliales</taxon>
        <taxon>Nautiliaceae</taxon>
        <taxon>Caminibacter</taxon>
    </lineage>
</organism>
<dbReference type="PANTHER" id="PTHR43727">
    <property type="entry name" value="DIAMINOPIMELATE DECARBOXYLASE"/>
    <property type="match status" value="1"/>
</dbReference>
<dbReference type="GO" id="GO:0008836">
    <property type="term" value="F:diaminopimelate decarboxylase activity"/>
    <property type="evidence" value="ECO:0007669"/>
    <property type="project" value="TreeGrafter"/>
</dbReference>
<comment type="similarity">
    <text evidence="8">Belongs to the Orn/Lys/Arg decarboxylase class-II family. NspC subfamily.</text>
</comment>
<feature type="binding site" evidence="11">
    <location>
        <position position="235"/>
    </location>
    <ligand>
        <name>substrate</name>
    </ligand>
</feature>
<evidence type="ECO:0000256" key="3">
    <source>
        <dbReference type="ARBA" id="ARBA00013633"/>
    </source>
</evidence>
<evidence type="ECO:0000256" key="4">
    <source>
        <dbReference type="ARBA" id="ARBA00022793"/>
    </source>
</evidence>
<evidence type="ECO:0000256" key="7">
    <source>
        <dbReference type="ARBA" id="ARBA00023239"/>
    </source>
</evidence>
<comment type="caution">
    <text evidence="13">The sequence shown here is derived from an EMBL/GenBank/DDBJ whole genome shotgun (WGS) entry which is preliminary data.</text>
</comment>
<proteinExistence type="inferred from homology"/>
<evidence type="ECO:0000313" key="14">
    <source>
        <dbReference type="Proteomes" id="UP000003288"/>
    </source>
</evidence>
<evidence type="ECO:0000256" key="10">
    <source>
        <dbReference type="ARBA" id="ARBA00047389"/>
    </source>
</evidence>
<comment type="cofactor">
    <cofactor evidence="1">
        <name>pyridoxal 5'-phosphate</name>
        <dbReference type="ChEBI" id="CHEBI:597326"/>
    </cofactor>
</comment>
<reference evidence="13 14" key="1">
    <citation type="journal article" date="2011" name="Stand. Genomic Sci.">
        <title>Draft genome sequence of Caminibacter mediatlanticus strain TB-2, an epsilonproteobacterium isolated from a deep-sea hydrothermal vent.</title>
        <authorList>
            <person name="Giovannelli D."/>
            <person name="Ferriera S."/>
            <person name="Johnson J."/>
            <person name="Kravitz S."/>
            <person name="Perez-Rodriguez I."/>
            <person name="Ricci J."/>
            <person name="O'Brien C."/>
            <person name="Voordeckers J.W."/>
            <person name="Bini E."/>
            <person name="Vetriani C."/>
        </authorList>
    </citation>
    <scope>NUCLEOTIDE SEQUENCE [LARGE SCALE GENOMIC DNA]</scope>
    <source>
        <strain evidence="13 14">TB-2</strain>
    </source>
</reference>
<name>A0AAI9AH23_9BACT</name>
<dbReference type="Gene3D" id="3.20.20.10">
    <property type="entry name" value="Alanine racemase"/>
    <property type="match status" value="1"/>
</dbReference>
<keyword evidence="7" id="KW-0456">Lyase</keyword>
<feature type="binding site" evidence="11">
    <location>
        <position position="271"/>
    </location>
    <ligand>
        <name>substrate</name>
    </ligand>
</feature>
<dbReference type="SUPFAM" id="SSF51419">
    <property type="entry name" value="PLP-binding barrel"/>
    <property type="match status" value="1"/>
</dbReference>
<evidence type="ECO:0000256" key="6">
    <source>
        <dbReference type="ARBA" id="ARBA00023066"/>
    </source>
</evidence>
<comment type="catalytic activity">
    <reaction evidence="10">
        <text>carboxynorspermidine + H(+) = norspermidine + CO2</text>
        <dbReference type="Rhea" id="RHEA:34099"/>
        <dbReference type="ChEBI" id="CHEBI:15378"/>
        <dbReference type="ChEBI" id="CHEBI:16526"/>
        <dbReference type="ChEBI" id="CHEBI:57920"/>
        <dbReference type="ChEBI" id="CHEBI:65070"/>
        <dbReference type="EC" id="4.1.1.96"/>
    </reaction>
</comment>
<protein>
    <recommendedName>
        <fullName evidence="3">Carboxynorspermidine/carboxyspermidine decarboxylase</fullName>
        <ecNumber evidence="2">4.1.1.96</ecNumber>
    </recommendedName>
</protein>
<dbReference type="FunFam" id="3.20.20.10:FF:000012">
    <property type="entry name" value="Carboxynorspermidine/carboxyspermidine decarboxylase"/>
    <property type="match status" value="1"/>
</dbReference>
<dbReference type="NCBIfam" id="TIGR01047">
    <property type="entry name" value="nspC"/>
    <property type="match status" value="1"/>
</dbReference>
<dbReference type="InterPro" id="IPR022643">
    <property type="entry name" value="De-COase2_C"/>
</dbReference>
<dbReference type="Pfam" id="PF00278">
    <property type="entry name" value="Orn_DAP_Arg_deC"/>
    <property type="match status" value="1"/>
</dbReference>
<accession>A0AAI9AH23</accession>
<keyword evidence="4" id="KW-0210">Decarboxylase</keyword>
<gene>
    <name evidence="13" type="ORF">CMTB2_08900</name>
</gene>
<dbReference type="EMBL" id="ABCJ01000006">
    <property type="protein sequence ID" value="EDM23370.1"/>
    <property type="molecule type" value="Genomic_DNA"/>
</dbReference>
<evidence type="ECO:0000256" key="5">
    <source>
        <dbReference type="ARBA" id="ARBA00022898"/>
    </source>
</evidence>
<dbReference type="EC" id="4.1.1.96" evidence="2"/>
<dbReference type="RefSeq" id="WP_007474865.1">
    <property type="nucleotide sequence ID" value="NZ_ABCJ01000006.1"/>
</dbReference>